<dbReference type="InterPro" id="IPR052797">
    <property type="entry name" value="RegFact_GeneExpr_CellDeath"/>
</dbReference>
<organism evidence="3 4">
    <name type="scientific">Caenorhabditis japonica</name>
    <dbReference type="NCBI Taxonomy" id="281687"/>
    <lineage>
        <taxon>Eukaryota</taxon>
        <taxon>Metazoa</taxon>
        <taxon>Ecdysozoa</taxon>
        <taxon>Nematoda</taxon>
        <taxon>Chromadorea</taxon>
        <taxon>Rhabditida</taxon>
        <taxon>Rhabditina</taxon>
        <taxon>Rhabditomorpha</taxon>
        <taxon>Rhabditoidea</taxon>
        <taxon>Rhabditidae</taxon>
        <taxon>Peloderinae</taxon>
        <taxon>Caenorhabditis</taxon>
    </lineage>
</organism>
<dbReference type="PROSITE" id="PS00028">
    <property type="entry name" value="ZINC_FINGER_C2H2_1"/>
    <property type="match status" value="1"/>
</dbReference>
<dbReference type="Proteomes" id="UP000005237">
    <property type="component" value="Unassembled WGS sequence"/>
</dbReference>
<keyword evidence="1" id="KW-0479">Metal-binding</keyword>
<feature type="domain" description="C2H2-type" evidence="2">
    <location>
        <begin position="66"/>
        <end position="101"/>
    </location>
</feature>
<keyword evidence="4" id="KW-1185">Reference proteome</keyword>
<accession>A0A8R1DNY3</accession>
<protein>
    <submittedName>
        <fullName evidence="3">C2H2-type domain-containing protein</fullName>
    </submittedName>
</protein>
<name>A0A8R1DNY3_CAEJA</name>
<keyword evidence="1" id="KW-0862">Zinc</keyword>
<dbReference type="AlphaFoldDB" id="A0A8R1DNY3"/>
<reference evidence="4" key="1">
    <citation type="submission" date="2010-08" db="EMBL/GenBank/DDBJ databases">
        <authorList>
            <consortium name="Caenorhabditis japonica Sequencing Consortium"/>
            <person name="Wilson R.K."/>
        </authorList>
    </citation>
    <scope>NUCLEOTIDE SEQUENCE [LARGE SCALE GENOMIC DNA]</scope>
    <source>
        <strain evidence="4">DF5081</strain>
    </source>
</reference>
<dbReference type="PANTHER" id="PTHR33936:SF3">
    <property type="entry name" value="C2H2-TYPE DOMAIN-CONTAINING PROTEIN"/>
    <property type="match status" value="1"/>
</dbReference>
<sequence length="616" mass="70871">MAGRHHIPEEMQVESYMEMKHPRYLCPYGCNKLIATRTIDYHKNNGCGRRLNDSITIHPELKKRFYCCGACFAEFITRSEFHAHLRVEHDVHPEVHTMAFPDRPSFDRFIRWLEVEGGAHLRHKSGAKRRGRGKGIFLACNRSGYVSNEKTVQRADRTGPFRLGYTCTAYVHATEHGDGHVTAELCGDHYGHDARMRLPNVIKYIIAQKQIEGATSLEIMAYLRNHFLNLVGDNIYAQRICYVDSDELKSIYLSNTRKWVKDGIPKVMEIWEEELLDKVGIVWPIPRDGETLFEPRRKGMTTSDIAIQERWPRPRVFVTKTRREDGVLVPFDITNLGGADDSVATDDYVQEDEIDEQRYIEMEMGDYEEEYAGEEHQEHQIVVEEEEEVVQTEYRNVERIINVDSDIIRTEDIEVEVGNEVVVSSENNADSMLEVKRSQRATIVDERVVLETSNNEIVIVDGEGDEEMEHHHHLSHEEVEQPGTSTLVEHERYMDANKANQMGNLMEEIAAFKHTILKRADQLSSGNLNSLLIRFQSLHRSVTKKDSATSETLTVFPNRSKYLYRPGKGLEKSEQEYMAARSGDVTLQPIEDEISDDEDILTGSAEAFRYNSTIWS</sequence>
<dbReference type="InterPro" id="IPR013087">
    <property type="entry name" value="Znf_C2H2_type"/>
</dbReference>
<evidence type="ECO:0000313" key="4">
    <source>
        <dbReference type="Proteomes" id="UP000005237"/>
    </source>
</evidence>
<evidence type="ECO:0000313" key="3">
    <source>
        <dbReference type="EnsemblMetazoa" id="CJA08144.1"/>
    </source>
</evidence>
<dbReference type="PANTHER" id="PTHR33936">
    <property type="entry name" value="PROTEIN CBG17840"/>
    <property type="match status" value="1"/>
</dbReference>
<reference evidence="3" key="2">
    <citation type="submission" date="2022-06" db="UniProtKB">
        <authorList>
            <consortium name="EnsemblMetazoa"/>
        </authorList>
    </citation>
    <scope>IDENTIFICATION</scope>
    <source>
        <strain evidence="3">DF5081</strain>
    </source>
</reference>
<dbReference type="GO" id="GO:0008270">
    <property type="term" value="F:zinc ion binding"/>
    <property type="evidence" value="ECO:0007669"/>
    <property type="project" value="UniProtKB-KW"/>
</dbReference>
<evidence type="ECO:0000256" key="1">
    <source>
        <dbReference type="PROSITE-ProRule" id="PRU00042"/>
    </source>
</evidence>
<proteinExistence type="predicted"/>
<keyword evidence="1" id="KW-0863">Zinc-finger</keyword>
<dbReference type="EnsemblMetazoa" id="CJA08144.1">
    <property type="protein sequence ID" value="CJA08144.1"/>
    <property type="gene ID" value="WBGene00127348"/>
</dbReference>
<evidence type="ECO:0000259" key="2">
    <source>
        <dbReference type="PROSITE" id="PS50157"/>
    </source>
</evidence>
<dbReference type="PROSITE" id="PS50157">
    <property type="entry name" value="ZINC_FINGER_C2H2_2"/>
    <property type="match status" value="1"/>
</dbReference>